<dbReference type="AlphaFoldDB" id="A0A420XQF8"/>
<dbReference type="RefSeq" id="WP_121193263.1">
    <property type="nucleotide sequence ID" value="NZ_RBWV01000011.1"/>
</dbReference>
<name>A0A420XQF8_9ACTN</name>
<sequence>MTRSPLPLAAPASGAVVLVGALLLRMPVAYAIAAGLVPVAALLVRGAHCAPAQDGPPIPGRQHADGEGGRRELDRLAWSLSGAGGAVSEEALRLLRPVAEQRLRRVGVDLARPDGAQRARELLGERAWATLTCPGGTLPRVRDLEHTVSALEALVPPGPGPVPPAAAPGSRT</sequence>
<dbReference type="Proteomes" id="UP000281955">
    <property type="component" value="Unassembled WGS sequence"/>
</dbReference>
<keyword evidence="2" id="KW-1185">Reference proteome</keyword>
<gene>
    <name evidence="1" type="ORF">CLV35_1970</name>
</gene>
<dbReference type="InParanoid" id="A0A420XQF8"/>
<comment type="caution">
    <text evidence="1">The sequence shown here is derived from an EMBL/GenBank/DDBJ whole genome shotgun (WGS) entry which is preliminary data.</text>
</comment>
<dbReference type="OrthoDB" id="4829901at2"/>
<reference evidence="1 2" key="1">
    <citation type="submission" date="2018-10" db="EMBL/GenBank/DDBJ databases">
        <title>Genomic Encyclopedia of Archaeal and Bacterial Type Strains, Phase II (KMG-II): from individual species to whole genera.</title>
        <authorList>
            <person name="Goeker M."/>
        </authorList>
    </citation>
    <scope>NUCLEOTIDE SEQUENCE [LARGE SCALE GENOMIC DNA]</scope>
    <source>
        <strain evidence="1 2">RP-AC37</strain>
    </source>
</reference>
<evidence type="ECO:0000313" key="2">
    <source>
        <dbReference type="Proteomes" id="UP000281955"/>
    </source>
</evidence>
<proteinExistence type="predicted"/>
<protein>
    <submittedName>
        <fullName evidence="1">Uncharacterized protein</fullName>
    </submittedName>
</protein>
<dbReference type="EMBL" id="RBWV01000011">
    <property type="protein sequence ID" value="RKS75500.1"/>
    <property type="molecule type" value="Genomic_DNA"/>
</dbReference>
<evidence type="ECO:0000313" key="1">
    <source>
        <dbReference type="EMBL" id="RKS75500.1"/>
    </source>
</evidence>
<organism evidence="1 2">
    <name type="scientific">Motilibacter peucedani</name>
    <dbReference type="NCBI Taxonomy" id="598650"/>
    <lineage>
        <taxon>Bacteria</taxon>
        <taxon>Bacillati</taxon>
        <taxon>Actinomycetota</taxon>
        <taxon>Actinomycetes</taxon>
        <taxon>Motilibacterales</taxon>
        <taxon>Motilibacteraceae</taxon>
        <taxon>Motilibacter</taxon>
    </lineage>
</organism>
<accession>A0A420XQF8</accession>